<name>A0AAV2K2T0_KNICA</name>
<evidence type="ECO:0000313" key="2">
    <source>
        <dbReference type="Proteomes" id="UP001497482"/>
    </source>
</evidence>
<organism evidence="1 2">
    <name type="scientific">Knipowitschia caucasica</name>
    <name type="common">Caucasian dwarf goby</name>
    <name type="synonym">Pomatoschistus caucasicus</name>
    <dbReference type="NCBI Taxonomy" id="637954"/>
    <lineage>
        <taxon>Eukaryota</taxon>
        <taxon>Metazoa</taxon>
        <taxon>Chordata</taxon>
        <taxon>Craniata</taxon>
        <taxon>Vertebrata</taxon>
        <taxon>Euteleostomi</taxon>
        <taxon>Actinopterygii</taxon>
        <taxon>Neopterygii</taxon>
        <taxon>Teleostei</taxon>
        <taxon>Neoteleostei</taxon>
        <taxon>Acanthomorphata</taxon>
        <taxon>Gobiaria</taxon>
        <taxon>Gobiiformes</taxon>
        <taxon>Gobioidei</taxon>
        <taxon>Gobiidae</taxon>
        <taxon>Gobiinae</taxon>
        <taxon>Knipowitschia</taxon>
    </lineage>
</organism>
<accession>A0AAV2K2T0</accession>
<dbReference type="EMBL" id="OZ035838">
    <property type="protein sequence ID" value="CAL1584024.1"/>
    <property type="molecule type" value="Genomic_DNA"/>
</dbReference>
<dbReference type="Proteomes" id="UP001497482">
    <property type="component" value="Chromosome 16"/>
</dbReference>
<dbReference type="AlphaFoldDB" id="A0AAV2K2T0"/>
<protein>
    <submittedName>
        <fullName evidence="1">Uncharacterized protein</fullName>
    </submittedName>
</protein>
<proteinExistence type="predicted"/>
<evidence type="ECO:0000313" key="1">
    <source>
        <dbReference type="EMBL" id="CAL1584024.1"/>
    </source>
</evidence>
<gene>
    <name evidence="1" type="ORF">KC01_LOCUS14418</name>
</gene>
<sequence length="210" mass="22178">MDIVRATDEPLHCSCEGWGMVHPMPVQDMFAPAPSCAAGVCCLLKYLEVVVVPHHRDFDTHLLWCSDVVGEDNPPTEEGVFGGGLVMAEYSQSLGMQPDEVRAGGGGGGAELWVYLSRTTPAFVENAVLTSLGPPSGQPLFAVGALWVKIGFGPVRPRPCVRVWWAFGLWATWGLRGGLLGEAGKWLGPSGGVPGGGAEALGPFSGWHVL</sequence>
<keyword evidence="2" id="KW-1185">Reference proteome</keyword>
<reference evidence="1 2" key="1">
    <citation type="submission" date="2024-04" db="EMBL/GenBank/DDBJ databases">
        <authorList>
            <person name="Waldvogel A.-M."/>
            <person name="Schoenle A."/>
        </authorList>
    </citation>
    <scope>NUCLEOTIDE SEQUENCE [LARGE SCALE GENOMIC DNA]</scope>
</reference>